<geneLocation type="plasmid" evidence="6">
    <name>cbm2636p</name>
</geneLocation>
<dbReference type="EMBL" id="OGUU01000015">
    <property type="protein sequence ID" value="SPC25109.1"/>
    <property type="molecule type" value="Genomic_DNA"/>
</dbReference>
<dbReference type="EMBL" id="OFSP01000049">
    <property type="protein sequence ID" value="SOY75526.1"/>
    <property type="molecule type" value="Genomic_DNA"/>
</dbReference>
<evidence type="ECO:0000313" key="4">
    <source>
        <dbReference type="EMBL" id="SPC25109.1"/>
    </source>
</evidence>
<dbReference type="AlphaFoldDB" id="A0A375CLU3"/>
<geneLocation type="plasmid" evidence="8">
    <name>cbm2586_p</name>
</geneLocation>
<evidence type="ECO:0000313" key="5">
    <source>
        <dbReference type="EMBL" id="SPD69437.1"/>
    </source>
</evidence>
<accession>A0A375CLU3</accession>
<evidence type="ECO:0000313" key="2">
    <source>
        <dbReference type="EMBL" id="SOY75526.1"/>
    </source>
</evidence>
<protein>
    <submittedName>
        <fullName evidence="4">Uncharacterized protein</fullName>
    </submittedName>
</protein>
<dbReference type="InterPro" id="IPR044020">
    <property type="entry name" value="DUF5676"/>
</dbReference>
<dbReference type="Proteomes" id="UP000257016">
    <property type="component" value="Unassembled WGS sequence"/>
</dbReference>
<dbReference type="OMA" id="FHGLDFH"/>
<proteinExistence type="predicted"/>
<evidence type="ECO:0000313" key="9">
    <source>
        <dbReference type="Proteomes" id="UP000257139"/>
    </source>
</evidence>
<evidence type="ECO:0000313" key="7">
    <source>
        <dbReference type="Proteomes" id="UP000256297"/>
    </source>
</evidence>
<dbReference type="EMBL" id="OFSN01000037">
    <property type="protein sequence ID" value="SOY77571.1"/>
    <property type="molecule type" value="Genomic_DNA"/>
</dbReference>
<dbReference type="Proteomes" id="UP000257139">
    <property type="component" value="Plasmid CBM2594_p"/>
</dbReference>
<geneLocation type="plasmid" evidence="5">
    <name>CBM2636p</name>
</geneLocation>
<dbReference type="Proteomes" id="UP000254259">
    <property type="component" value="Plasmid CBM2636p"/>
</dbReference>
<dbReference type="EMBL" id="LT984815">
    <property type="protein sequence ID" value="SPD69437.1"/>
    <property type="molecule type" value="Genomic_DNA"/>
</dbReference>
<keyword evidence="1" id="KW-0472">Membrane</keyword>
<dbReference type="Proteomes" id="UP000256297">
    <property type="component" value="Plasmid CBM2589_p"/>
</dbReference>
<sequence>MKPIKTGIVLSLTVVLFYILCTLVWVALPEPFMNFMNSLFHGLDFRRLQTGQSFSWWDTAYPAIVFAIWFFAVGVFFAWLGNKVGNED</sequence>
<keyword evidence="5" id="KW-0614">Plasmid</keyword>
<reference evidence="6 7" key="1">
    <citation type="submission" date="2018-01" db="EMBL/GenBank/DDBJ databases">
        <authorList>
            <person name="Clerissi C."/>
        </authorList>
    </citation>
    <scope>NUCLEOTIDE SEQUENCE [LARGE SCALE GENOMIC DNA]</scope>
    <source>
        <strain evidence="3">Cupriavidus taiwanensis LMG 19430</strain>
        <strain evidence="2">Cupriavidus taiwanensis STM 3521</strain>
        <strain evidence="4">Cupriavidus taiwanensis STM 6021</strain>
        <strain evidence="5">Cupriavidus taiwanensis SWF 66322</strain>
        <plasmid evidence="8">cbm2586_p</plasmid>
        <plasmid evidence="7">cbm2589_p</plasmid>
        <plasmid evidence="9">cbm2594_p</plasmid>
        <plasmid evidence="6">cbm2636p</plasmid>
        <plasmid evidence="5">CBM2636p</plasmid>
    </source>
</reference>
<name>A0A375CLU3_9BURK</name>
<feature type="transmembrane region" description="Helical" evidence="1">
    <location>
        <begin position="60"/>
        <end position="80"/>
    </location>
</feature>
<keyword evidence="1" id="KW-0812">Transmembrane</keyword>
<gene>
    <name evidence="3" type="ORF">CBM2586_P180003</name>
    <name evidence="2" type="ORF">CBM2589_P180003</name>
    <name evidence="4" type="ORF">CBM2594_P100003</name>
    <name evidence="5" type="ORF">CBM2636_P20124</name>
</gene>
<geneLocation type="plasmid" evidence="7">
    <name>cbm2589_p</name>
</geneLocation>
<dbReference type="GeneID" id="29763427"/>
<evidence type="ECO:0000313" key="6">
    <source>
        <dbReference type="Proteomes" id="UP000254259"/>
    </source>
</evidence>
<evidence type="ECO:0000313" key="8">
    <source>
        <dbReference type="Proteomes" id="UP000257016"/>
    </source>
</evidence>
<keyword evidence="1" id="KW-1133">Transmembrane helix</keyword>
<dbReference type="RefSeq" id="WP_012354639.1">
    <property type="nucleotide sequence ID" value="NZ_CBCRZP010000117.1"/>
</dbReference>
<evidence type="ECO:0000313" key="3">
    <source>
        <dbReference type="EMBL" id="SOY77571.1"/>
    </source>
</evidence>
<organism evidence="4 9">
    <name type="scientific">Cupriavidus taiwanensis</name>
    <dbReference type="NCBI Taxonomy" id="164546"/>
    <lineage>
        <taxon>Bacteria</taxon>
        <taxon>Pseudomonadati</taxon>
        <taxon>Pseudomonadota</taxon>
        <taxon>Betaproteobacteria</taxon>
        <taxon>Burkholderiales</taxon>
        <taxon>Burkholderiaceae</taxon>
        <taxon>Cupriavidus</taxon>
    </lineage>
</organism>
<feature type="transmembrane region" description="Helical" evidence="1">
    <location>
        <begin position="7"/>
        <end position="28"/>
    </location>
</feature>
<evidence type="ECO:0000256" key="1">
    <source>
        <dbReference type="SAM" id="Phobius"/>
    </source>
</evidence>
<geneLocation type="plasmid" evidence="9">
    <name>cbm2594_p</name>
</geneLocation>
<dbReference type="Pfam" id="PF18926">
    <property type="entry name" value="DUF5676"/>
    <property type="match status" value="1"/>
</dbReference>